<keyword evidence="4" id="KW-0378">Hydrolase</keyword>
<evidence type="ECO:0000256" key="7">
    <source>
        <dbReference type="PROSITE-ProRule" id="PRU01379"/>
    </source>
</evidence>
<dbReference type="SUPFAM" id="SSF53187">
    <property type="entry name" value="Zn-dependent exopeptidases"/>
    <property type="match status" value="1"/>
</dbReference>
<reference evidence="10" key="1">
    <citation type="submission" date="2014-10" db="EMBL/GenBank/DDBJ databases">
        <title>Genome sequencing of Vitellibacter sp. D-24.</title>
        <authorList>
            <person name="Thevarajoo S."/>
            <person name="Selvaratnam C."/>
            <person name="Goh K.M."/>
            <person name="Chong C.S."/>
        </authorList>
    </citation>
    <scope>NUCLEOTIDE SEQUENCE [LARGE SCALE GENOMIC DNA]</scope>
    <source>
        <strain evidence="10">D-24</strain>
    </source>
</reference>
<evidence type="ECO:0000256" key="1">
    <source>
        <dbReference type="ARBA" id="ARBA00001947"/>
    </source>
</evidence>
<evidence type="ECO:0000313" key="9">
    <source>
        <dbReference type="EMBL" id="KXN98085.1"/>
    </source>
</evidence>
<comment type="caution">
    <text evidence="7">Lacks conserved residue(s) required for the propagation of feature annotation.</text>
</comment>
<protein>
    <recommendedName>
        <fullName evidence="8">Peptidase M14 domain-containing protein</fullName>
    </recommendedName>
</protein>
<dbReference type="PATRIC" id="fig|1548749.3.peg.2772"/>
<evidence type="ECO:0000256" key="4">
    <source>
        <dbReference type="ARBA" id="ARBA00022801"/>
    </source>
</evidence>
<dbReference type="OrthoDB" id="1119199at2"/>
<dbReference type="GO" id="GO:0004181">
    <property type="term" value="F:metallocarboxypeptidase activity"/>
    <property type="evidence" value="ECO:0007669"/>
    <property type="project" value="InterPro"/>
</dbReference>
<keyword evidence="6" id="KW-0482">Metalloprotease</keyword>
<reference evidence="9 10" key="2">
    <citation type="journal article" date="2016" name="Int. J. Syst. Evol. Microbiol.">
        <title>Vitellibacter aquimaris sp. nov., a marine bacterium isolated from seawater.</title>
        <authorList>
            <person name="Thevarajoo S."/>
            <person name="Selvaratnam C."/>
            <person name="Goh K.M."/>
            <person name="Hong K.W."/>
            <person name="Chan X.Y."/>
            <person name="Chan K.G."/>
            <person name="Chong C.S."/>
        </authorList>
    </citation>
    <scope>NUCLEOTIDE SEQUENCE [LARGE SCALE GENOMIC DNA]</scope>
    <source>
        <strain evidence="9 10">D-24</strain>
    </source>
</reference>
<dbReference type="GO" id="GO:0005615">
    <property type="term" value="C:extracellular space"/>
    <property type="evidence" value="ECO:0007669"/>
    <property type="project" value="TreeGrafter"/>
</dbReference>
<evidence type="ECO:0000259" key="8">
    <source>
        <dbReference type="PROSITE" id="PS52035"/>
    </source>
</evidence>
<dbReference type="Gene3D" id="3.40.630.10">
    <property type="entry name" value="Zn peptidases"/>
    <property type="match status" value="1"/>
</dbReference>
<keyword evidence="10" id="KW-1185">Reference proteome</keyword>
<dbReference type="EMBL" id="JRWG01000011">
    <property type="protein sequence ID" value="KXN98085.1"/>
    <property type="molecule type" value="Genomic_DNA"/>
</dbReference>
<organism evidence="9 10">
    <name type="scientific">Aequorivita aquimaris</name>
    <dbReference type="NCBI Taxonomy" id="1548749"/>
    <lineage>
        <taxon>Bacteria</taxon>
        <taxon>Pseudomonadati</taxon>
        <taxon>Bacteroidota</taxon>
        <taxon>Flavobacteriia</taxon>
        <taxon>Flavobacteriales</taxon>
        <taxon>Flavobacteriaceae</taxon>
        <taxon>Aequorivita</taxon>
    </lineage>
</organism>
<comment type="cofactor">
    <cofactor evidence="1">
        <name>Zn(2+)</name>
        <dbReference type="ChEBI" id="CHEBI:29105"/>
    </cofactor>
</comment>
<dbReference type="Pfam" id="PF00246">
    <property type="entry name" value="Peptidase_M14"/>
    <property type="match status" value="1"/>
</dbReference>
<dbReference type="PROSITE" id="PS52035">
    <property type="entry name" value="PEPTIDASE_M14"/>
    <property type="match status" value="1"/>
</dbReference>
<dbReference type="STRING" id="1548749.LS48_13260"/>
<comment type="similarity">
    <text evidence="2 7">Belongs to the peptidase M14 family.</text>
</comment>
<keyword evidence="5" id="KW-0862">Zinc</keyword>
<proteinExistence type="inferred from homology"/>
<keyword evidence="3" id="KW-0645">Protease</keyword>
<dbReference type="RefSeq" id="WP_076692481.1">
    <property type="nucleotide sequence ID" value="NZ_JRWG01000011.1"/>
</dbReference>
<dbReference type="InterPro" id="IPR000834">
    <property type="entry name" value="Peptidase_M14"/>
</dbReference>
<dbReference type="SMART" id="SM00631">
    <property type="entry name" value="Zn_pept"/>
    <property type="match status" value="1"/>
</dbReference>
<dbReference type="Proteomes" id="UP000070138">
    <property type="component" value="Unassembled WGS sequence"/>
</dbReference>
<name>A0A137RF19_9FLAO</name>
<gene>
    <name evidence="9" type="ORF">LS48_13260</name>
</gene>
<comment type="caution">
    <text evidence="9">The sequence shown here is derived from an EMBL/GenBank/DDBJ whole genome shotgun (WGS) entry which is preliminary data.</text>
</comment>
<evidence type="ECO:0000256" key="5">
    <source>
        <dbReference type="ARBA" id="ARBA00022833"/>
    </source>
</evidence>
<evidence type="ECO:0000313" key="10">
    <source>
        <dbReference type="Proteomes" id="UP000070138"/>
    </source>
</evidence>
<dbReference type="PANTHER" id="PTHR11705:SF143">
    <property type="entry name" value="SLL0236 PROTEIN"/>
    <property type="match status" value="1"/>
</dbReference>
<feature type="domain" description="Peptidase M14" evidence="8">
    <location>
        <begin position="7"/>
        <end position="270"/>
    </location>
</feature>
<sequence>MKIEDWYTNHFETQLRGRYITMKHIYPLLDMYKIKYEVSVPGVSEKGQDIPLIKIGNGKKVVLGWSQMHGNESTTTKALFDFIRFIDQKENFQSEIDEFLGTYTFYLFPMLNPDGAQLYTRENANGVDLNRDAQDLSQKESKCLRKVFEALRPDLCLNFHDQRSIYGFKDGKASTISFLSPAANKERSITPSRIIAMEQIVKMYKLLQRYIPGQVGRYDDSFNNACVGDTFQNAGVPTILFEAGQYSQDYHREKTREFIFYSLLALFNIIGDIEPAKNYRDYFNIPENLKNYNDCILRNAKLKDKRVQVSVAIQYREILRNETIVFEPFIDEIGSLKNKFAYIENNVEGAEILTNSQDILTVGDNISEIIDKNDKSMIYFQRINSIIA</sequence>
<dbReference type="PANTHER" id="PTHR11705">
    <property type="entry name" value="PROTEASE FAMILY M14 CARBOXYPEPTIDASE A,B"/>
    <property type="match status" value="1"/>
</dbReference>
<evidence type="ECO:0000256" key="6">
    <source>
        <dbReference type="ARBA" id="ARBA00023049"/>
    </source>
</evidence>
<evidence type="ECO:0000256" key="3">
    <source>
        <dbReference type="ARBA" id="ARBA00022670"/>
    </source>
</evidence>
<evidence type="ECO:0000256" key="2">
    <source>
        <dbReference type="ARBA" id="ARBA00005988"/>
    </source>
</evidence>
<dbReference type="GO" id="GO:0006508">
    <property type="term" value="P:proteolysis"/>
    <property type="evidence" value="ECO:0007669"/>
    <property type="project" value="UniProtKB-KW"/>
</dbReference>
<dbReference type="GO" id="GO:0008270">
    <property type="term" value="F:zinc ion binding"/>
    <property type="evidence" value="ECO:0007669"/>
    <property type="project" value="InterPro"/>
</dbReference>
<accession>A0A137RF19</accession>
<dbReference type="AlphaFoldDB" id="A0A137RF19"/>